<proteinExistence type="predicted"/>
<comment type="caution">
    <text evidence="1">The sequence shown here is derived from an EMBL/GenBank/DDBJ whole genome shotgun (WGS) entry which is preliminary data.</text>
</comment>
<name>A0A645HZD6_9ZZZZ</name>
<organism evidence="1">
    <name type="scientific">bioreactor metagenome</name>
    <dbReference type="NCBI Taxonomy" id="1076179"/>
    <lineage>
        <taxon>unclassified sequences</taxon>
        <taxon>metagenomes</taxon>
        <taxon>ecological metagenomes</taxon>
    </lineage>
</organism>
<accession>A0A645HZD6</accession>
<gene>
    <name evidence="1" type="ORF">SDC9_191952</name>
</gene>
<sequence length="45" mass="4961">MAMDNTIPSVAWPINKVTVLYLITTTNKATAKTVINNTIPFIPSR</sequence>
<protein>
    <submittedName>
        <fullName evidence="1">Uncharacterized protein</fullName>
    </submittedName>
</protein>
<reference evidence="1" key="1">
    <citation type="submission" date="2019-08" db="EMBL/GenBank/DDBJ databases">
        <authorList>
            <person name="Kucharzyk K."/>
            <person name="Murdoch R.W."/>
            <person name="Higgins S."/>
            <person name="Loffler F."/>
        </authorList>
    </citation>
    <scope>NUCLEOTIDE SEQUENCE</scope>
</reference>
<dbReference type="EMBL" id="VSSQ01103483">
    <property type="protein sequence ID" value="MPN44387.1"/>
    <property type="molecule type" value="Genomic_DNA"/>
</dbReference>
<evidence type="ECO:0000313" key="1">
    <source>
        <dbReference type="EMBL" id="MPN44387.1"/>
    </source>
</evidence>
<dbReference type="AlphaFoldDB" id="A0A645HZD6"/>